<evidence type="ECO:0000313" key="5">
    <source>
        <dbReference type="EMBL" id="QSQ11815.1"/>
    </source>
</evidence>
<gene>
    <name evidence="5" type="ORF">JY572_25910</name>
</gene>
<accession>A0ABX7N2C4</accession>
<dbReference type="RefSeq" id="WP_206713554.1">
    <property type="nucleotide sequence ID" value="NZ_CP071091.1"/>
</dbReference>
<dbReference type="Pfam" id="PF08241">
    <property type="entry name" value="Methyltransf_11"/>
    <property type="match status" value="1"/>
</dbReference>
<dbReference type="Proteomes" id="UP000663090">
    <property type="component" value="Chromosome"/>
</dbReference>
<protein>
    <submittedName>
        <fullName evidence="5">Class I SAM-dependent methyltransferase</fullName>
    </submittedName>
</protein>
<dbReference type="CDD" id="cd02440">
    <property type="entry name" value="AdoMet_MTases"/>
    <property type="match status" value="1"/>
</dbReference>
<keyword evidence="2 5" id="KW-0489">Methyltransferase</keyword>
<proteinExistence type="inferred from homology"/>
<dbReference type="InterPro" id="IPR051052">
    <property type="entry name" value="Diverse_substrate_MTase"/>
</dbReference>
<keyword evidence="3" id="KW-0808">Transferase</keyword>
<keyword evidence="6" id="KW-1185">Reference proteome</keyword>
<dbReference type="InterPro" id="IPR029063">
    <property type="entry name" value="SAM-dependent_MTases_sf"/>
</dbReference>
<name>A0ABX7N2C4_9BACT</name>
<evidence type="ECO:0000256" key="2">
    <source>
        <dbReference type="ARBA" id="ARBA00022603"/>
    </source>
</evidence>
<feature type="domain" description="Methyltransferase type 11" evidence="4">
    <location>
        <begin position="57"/>
        <end position="151"/>
    </location>
</feature>
<dbReference type="PANTHER" id="PTHR44942">
    <property type="entry name" value="METHYLTRANSF_11 DOMAIN-CONTAINING PROTEIN"/>
    <property type="match status" value="1"/>
</dbReference>
<comment type="similarity">
    <text evidence="1">Belongs to the methyltransferase superfamily.</text>
</comment>
<dbReference type="GO" id="GO:0032259">
    <property type="term" value="P:methylation"/>
    <property type="evidence" value="ECO:0007669"/>
    <property type="project" value="UniProtKB-KW"/>
</dbReference>
<evidence type="ECO:0000313" key="6">
    <source>
        <dbReference type="Proteomes" id="UP000663090"/>
    </source>
</evidence>
<evidence type="ECO:0000259" key="4">
    <source>
        <dbReference type="Pfam" id="PF08241"/>
    </source>
</evidence>
<dbReference type="SUPFAM" id="SSF53335">
    <property type="entry name" value="S-adenosyl-L-methionine-dependent methyltransferases"/>
    <property type="match status" value="1"/>
</dbReference>
<dbReference type="EMBL" id="CP071091">
    <property type="protein sequence ID" value="QSQ11815.1"/>
    <property type="molecule type" value="Genomic_DNA"/>
</dbReference>
<dbReference type="GO" id="GO:0008168">
    <property type="term" value="F:methyltransferase activity"/>
    <property type="evidence" value="ECO:0007669"/>
    <property type="project" value="UniProtKB-KW"/>
</dbReference>
<organism evidence="5 6">
    <name type="scientific">Myxococcus landrumensis</name>
    <dbReference type="NCBI Taxonomy" id="2813577"/>
    <lineage>
        <taxon>Bacteria</taxon>
        <taxon>Pseudomonadati</taxon>
        <taxon>Myxococcota</taxon>
        <taxon>Myxococcia</taxon>
        <taxon>Myxococcales</taxon>
        <taxon>Cystobacterineae</taxon>
        <taxon>Myxococcaceae</taxon>
        <taxon>Myxococcus</taxon>
    </lineage>
</organism>
<sequence>MSSPAETYLRDFHRRLPGVTSREFGATPVWRDGEVHPSTYSLLEAEVPRSDAPQVVLDLACGDGHLLEMLARRHQRGLTLQGIDLSEHELAAARARLKDSATLTHGRAQSLPFPDASVDLVLSHLAFMLMDDVETVLSELRRVLKPAGRVAMVIGGGPLRNEAFDQYLRLLRPILATTPNAPLPLGDPRVRTSEGLAELFRDFTGLHVQNLEVQGDGAPEHVWDSLTRTYDADRLSESARDSLKADFLRAVEPLRRTDGTLPFRWSMRQVTATRP</sequence>
<reference evidence="5 6" key="1">
    <citation type="submission" date="2021-02" db="EMBL/GenBank/DDBJ databases">
        <title>De Novo genome assembly of isolated myxobacteria.</title>
        <authorList>
            <person name="Stevens D.C."/>
        </authorList>
    </citation>
    <scope>NUCLEOTIDE SEQUENCE [LARGE SCALE GENOMIC DNA]</scope>
    <source>
        <strain evidence="5 6">SCHIC003</strain>
    </source>
</reference>
<dbReference type="InterPro" id="IPR013216">
    <property type="entry name" value="Methyltransf_11"/>
</dbReference>
<dbReference type="Gene3D" id="3.40.50.150">
    <property type="entry name" value="Vaccinia Virus protein VP39"/>
    <property type="match status" value="1"/>
</dbReference>
<evidence type="ECO:0000256" key="3">
    <source>
        <dbReference type="ARBA" id="ARBA00022679"/>
    </source>
</evidence>
<evidence type="ECO:0000256" key="1">
    <source>
        <dbReference type="ARBA" id="ARBA00008361"/>
    </source>
</evidence>
<dbReference type="PANTHER" id="PTHR44942:SF4">
    <property type="entry name" value="METHYLTRANSFERASE TYPE 11 DOMAIN-CONTAINING PROTEIN"/>
    <property type="match status" value="1"/>
</dbReference>